<evidence type="ECO:0000256" key="3">
    <source>
        <dbReference type="RuleBase" id="RU000461"/>
    </source>
</evidence>
<keyword evidence="3" id="KW-0503">Monooxygenase</keyword>
<dbReference type="PANTHER" id="PTHR47951:SF7">
    <property type="entry name" value="FLAVONOID 3',5'-HYDROXYLASE-LIKE ISOFORM X1"/>
    <property type="match status" value="1"/>
</dbReference>
<dbReference type="SUPFAM" id="SSF48264">
    <property type="entry name" value="Cytochrome P450"/>
    <property type="match status" value="1"/>
</dbReference>
<keyword evidence="2 3" id="KW-0479">Metal-binding</keyword>
<keyword evidence="1 3" id="KW-0560">Oxidoreductase</keyword>
<evidence type="ECO:0000313" key="4">
    <source>
        <dbReference type="EMBL" id="KAI7746539.1"/>
    </source>
</evidence>
<dbReference type="Pfam" id="PF00067">
    <property type="entry name" value="p450"/>
    <property type="match status" value="2"/>
</dbReference>
<dbReference type="PROSITE" id="PS00086">
    <property type="entry name" value="CYTOCHROME_P450"/>
    <property type="match status" value="1"/>
</dbReference>
<dbReference type="InterPro" id="IPR001128">
    <property type="entry name" value="Cyt_P450"/>
</dbReference>
<sequence>MISEVAYEIYHTIITFWSWWWEVQNEQDELARAILTISVMILLLVCYQWKQSYSRNCTTPLPPGPYGLPVVGYLPFIGSNLHERFTKLAKTYGPIFSLRLGSKLHVVVNSMDLVKVVAHDMDQTFANRSPPLTALIMSYGGLDIVFSNNNAHWRNMRKVDMNEIAFNTSLNVVTSMLWGRSKSPEGKDSGYLGDRFREIEFKIVELLGAPNISDYFPMLKWFDLQRRQRDMQGLVEYVDRIFESIIEKRIKINSSAMDEVVEEDGRKDILQILLELTRDQKDAPTQSNGIHIKAFLLDLIIAATDTTSTVVEWVMAEILNNQGVMRKVQDELTYVIVGSYNIPKGTIVFMNIWAIQRDPKNWTNPLEFKPERFLKGNWDYKGNSLKFLPFGIGRRICAGIPLAEKMSMYIVASLLHSFDWMLPKDEDFELSDKFGIVTKKKKPLIAIPSQRLSDSNLFV</sequence>
<name>A0AAD5CTE7_AMBAR</name>
<dbReference type="InterPro" id="IPR017972">
    <property type="entry name" value="Cyt_P450_CS"/>
</dbReference>
<keyword evidence="2 3" id="KW-0408">Iron</keyword>
<evidence type="ECO:0000256" key="1">
    <source>
        <dbReference type="ARBA" id="ARBA00023002"/>
    </source>
</evidence>
<dbReference type="Gene3D" id="1.10.630.10">
    <property type="entry name" value="Cytochrome P450"/>
    <property type="match status" value="2"/>
</dbReference>
<evidence type="ECO:0000313" key="5">
    <source>
        <dbReference type="Proteomes" id="UP001206925"/>
    </source>
</evidence>
<dbReference type="GO" id="GO:0016705">
    <property type="term" value="F:oxidoreductase activity, acting on paired donors, with incorporation or reduction of molecular oxygen"/>
    <property type="evidence" value="ECO:0007669"/>
    <property type="project" value="InterPro"/>
</dbReference>
<dbReference type="InterPro" id="IPR036396">
    <property type="entry name" value="Cyt_P450_sf"/>
</dbReference>
<dbReference type="PANTHER" id="PTHR47951">
    <property type="entry name" value="OS08G0547900 PROTEIN"/>
    <property type="match status" value="1"/>
</dbReference>
<dbReference type="EMBL" id="JAMZMK010006949">
    <property type="protein sequence ID" value="KAI7746539.1"/>
    <property type="molecule type" value="Genomic_DNA"/>
</dbReference>
<comment type="similarity">
    <text evidence="3">Belongs to the cytochrome P450 family.</text>
</comment>
<dbReference type="GO" id="GO:0020037">
    <property type="term" value="F:heme binding"/>
    <property type="evidence" value="ECO:0007669"/>
    <property type="project" value="InterPro"/>
</dbReference>
<proteinExistence type="inferred from homology"/>
<dbReference type="PRINTS" id="PR00463">
    <property type="entry name" value="EP450I"/>
</dbReference>
<comment type="cofactor">
    <cofactor evidence="2">
        <name>heme</name>
        <dbReference type="ChEBI" id="CHEBI:30413"/>
    </cofactor>
</comment>
<organism evidence="4 5">
    <name type="scientific">Ambrosia artemisiifolia</name>
    <name type="common">Common ragweed</name>
    <dbReference type="NCBI Taxonomy" id="4212"/>
    <lineage>
        <taxon>Eukaryota</taxon>
        <taxon>Viridiplantae</taxon>
        <taxon>Streptophyta</taxon>
        <taxon>Embryophyta</taxon>
        <taxon>Tracheophyta</taxon>
        <taxon>Spermatophyta</taxon>
        <taxon>Magnoliopsida</taxon>
        <taxon>eudicotyledons</taxon>
        <taxon>Gunneridae</taxon>
        <taxon>Pentapetalae</taxon>
        <taxon>asterids</taxon>
        <taxon>campanulids</taxon>
        <taxon>Asterales</taxon>
        <taxon>Asteraceae</taxon>
        <taxon>Asteroideae</taxon>
        <taxon>Heliantheae alliance</taxon>
        <taxon>Heliantheae</taxon>
        <taxon>Ambrosia</taxon>
    </lineage>
</organism>
<dbReference type="GO" id="GO:0004497">
    <property type="term" value="F:monooxygenase activity"/>
    <property type="evidence" value="ECO:0007669"/>
    <property type="project" value="UniProtKB-KW"/>
</dbReference>
<protein>
    <recommendedName>
        <fullName evidence="6">Cytochrome P450</fullName>
    </recommendedName>
</protein>
<dbReference type="AlphaFoldDB" id="A0AAD5CTE7"/>
<keyword evidence="2 3" id="KW-0349">Heme</keyword>
<feature type="binding site" description="axial binding residue" evidence="2">
    <location>
        <position position="397"/>
    </location>
    <ligand>
        <name>heme</name>
        <dbReference type="ChEBI" id="CHEBI:30413"/>
    </ligand>
    <ligandPart>
        <name>Fe</name>
        <dbReference type="ChEBI" id="CHEBI:18248"/>
    </ligandPart>
</feature>
<dbReference type="InterPro" id="IPR002401">
    <property type="entry name" value="Cyt_P450_E_grp-I"/>
</dbReference>
<accession>A0AAD5CTE7</accession>
<dbReference type="PRINTS" id="PR00385">
    <property type="entry name" value="P450"/>
</dbReference>
<reference evidence="4" key="1">
    <citation type="submission" date="2022-06" db="EMBL/GenBank/DDBJ databases">
        <title>Uncovering the hologenomic basis of an extraordinary plant invasion.</title>
        <authorList>
            <person name="Bieker V.C."/>
            <person name="Martin M.D."/>
            <person name="Gilbert T."/>
            <person name="Hodgins K."/>
            <person name="Battlay P."/>
            <person name="Petersen B."/>
            <person name="Wilson J."/>
        </authorList>
    </citation>
    <scope>NUCLEOTIDE SEQUENCE</scope>
    <source>
        <strain evidence="4">AA19_3_7</strain>
        <tissue evidence="4">Leaf</tissue>
    </source>
</reference>
<gene>
    <name evidence="4" type="ORF">M8C21_004681</name>
</gene>
<dbReference type="GO" id="GO:0005506">
    <property type="term" value="F:iron ion binding"/>
    <property type="evidence" value="ECO:0007669"/>
    <property type="project" value="InterPro"/>
</dbReference>
<comment type="caution">
    <text evidence="4">The sequence shown here is derived from an EMBL/GenBank/DDBJ whole genome shotgun (WGS) entry which is preliminary data.</text>
</comment>
<evidence type="ECO:0000256" key="2">
    <source>
        <dbReference type="PIRSR" id="PIRSR602401-1"/>
    </source>
</evidence>
<dbReference type="Proteomes" id="UP001206925">
    <property type="component" value="Unassembled WGS sequence"/>
</dbReference>
<keyword evidence="5" id="KW-1185">Reference proteome</keyword>
<evidence type="ECO:0008006" key="6">
    <source>
        <dbReference type="Google" id="ProtNLM"/>
    </source>
</evidence>